<feature type="compositionally biased region" description="Polar residues" evidence="1">
    <location>
        <begin position="178"/>
        <end position="196"/>
    </location>
</feature>
<feature type="non-terminal residue" evidence="2">
    <location>
        <position position="196"/>
    </location>
</feature>
<comment type="caution">
    <text evidence="2">The sequence shown here is derived from an EMBL/GenBank/DDBJ whole genome shotgun (WGS) entry which is preliminary data.</text>
</comment>
<evidence type="ECO:0000313" key="2">
    <source>
        <dbReference type="EMBL" id="CAF4779519.1"/>
    </source>
</evidence>
<sequence>NNQYVQIPPSIIPAAIKESVLRSSGQRFGRQNATGDEDDKQFRARLAQETENEFIERFHSTIDYMYNTGLITCNRRLKLVEIHCSNQTLKIPIDQLRSIVDSRVLNSSVDNLLPFESQQLSYWLLKHSESIRNTRESYIELTHKHKQYNLPPINPNTNRTKPQTGLSSTTKHFGLTSKDPTSLSRVDLSTSHNQDR</sequence>
<organism evidence="2 3">
    <name type="scientific">Rotaria socialis</name>
    <dbReference type="NCBI Taxonomy" id="392032"/>
    <lineage>
        <taxon>Eukaryota</taxon>
        <taxon>Metazoa</taxon>
        <taxon>Spiralia</taxon>
        <taxon>Gnathifera</taxon>
        <taxon>Rotifera</taxon>
        <taxon>Eurotatoria</taxon>
        <taxon>Bdelloidea</taxon>
        <taxon>Philodinida</taxon>
        <taxon>Philodinidae</taxon>
        <taxon>Rotaria</taxon>
    </lineage>
</organism>
<reference evidence="2" key="1">
    <citation type="submission" date="2021-02" db="EMBL/GenBank/DDBJ databases">
        <authorList>
            <person name="Nowell W R."/>
        </authorList>
    </citation>
    <scope>NUCLEOTIDE SEQUENCE</scope>
</reference>
<feature type="region of interest" description="Disordered" evidence="1">
    <location>
        <begin position="148"/>
        <end position="196"/>
    </location>
</feature>
<gene>
    <name evidence="2" type="ORF">UJA718_LOCUS40309</name>
</gene>
<proteinExistence type="predicted"/>
<feature type="compositionally biased region" description="Polar residues" evidence="1">
    <location>
        <begin position="155"/>
        <end position="171"/>
    </location>
</feature>
<dbReference type="Proteomes" id="UP000663873">
    <property type="component" value="Unassembled WGS sequence"/>
</dbReference>
<feature type="non-terminal residue" evidence="2">
    <location>
        <position position="1"/>
    </location>
</feature>
<evidence type="ECO:0000313" key="3">
    <source>
        <dbReference type="Proteomes" id="UP000663873"/>
    </source>
</evidence>
<dbReference type="EMBL" id="CAJOBP010044337">
    <property type="protein sequence ID" value="CAF4779519.1"/>
    <property type="molecule type" value="Genomic_DNA"/>
</dbReference>
<protein>
    <submittedName>
        <fullName evidence="2">Uncharacterized protein</fullName>
    </submittedName>
</protein>
<dbReference type="AlphaFoldDB" id="A0A821N7B4"/>
<accession>A0A821N7B4</accession>
<keyword evidence="3" id="KW-1185">Reference proteome</keyword>
<name>A0A821N7B4_9BILA</name>
<evidence type="ECO:0000256" key="1">
    <source>
        <dbReference type="SAM" id="MobiDB-lite"/>
    </source>
</evidence>